<dbReference type="Pfam" id="PF13966">
    <property type="entry name" value="zf-RVT"/>
    <property type="match status" value="1"/>
</dbReference>
<dbReference type="PANTHER" id="PTHR36617:SF5">
    <property type="entry name" value="OS05G0421675 PROTEIN"/>
    <property type="match status" value="1"/>
</dbReference>
<evidence type="ECO:0000313" key="2">
    <source>
        <dbReference type="EMBL" id="ABN08733.1"/>
    </source>
</evidence>
<accession>A2Q533</accession>
<feature type="domain" description="Reverse transcriptase zinc-binding" evidence="1">
    <location>
        <begin position="131"/>
        <end position="219"/>
    </location>
</feature>
<dbReference type="InterPro" id="IPR026960">
    <property type="entry name" value="RVT-Znf"/>
</dbReference>
<reference evidence="2" key="1">
    <citation type="submission" date="2005-04" db="EMBL/GenBank/DDBJ databases">
        <authorList>
            <person name="Town C.D."/>
        </authorList>
    </citation>
    <scope>NUCLEOTIDE SEQUENCE</scope>
</reference>
<name>A2Q533_MEDTR</name>
<gene>
    <name evidence="2" type="ORF">MtrDRAFT_AC158497g41v2</name>
</gene>
<evidence type="ECO:0000259" key="1">
    <source>
        <dbReference type="Pfam" id="PF13966"/>
    </source>
</evidence>
<dbReference type="EMBL" id="AC158497">
    <property type="protein sequence ID" value="ABN08733.1"/>
    <property type="molecule type" value="Genomic_DNA"/>
</dbReference>
<organism evidence="2">
    <name type="scientific">Medicago truncatula</name>
    <name type="common">Barrel medic</name>
    <name type="synonym">Medicago tribuloides</name>
    <dbReference type="NCBI Taxonomy" id="3880"/>
    <lineage>
        <taxon>Eukaryota</taxon>
        <taxon>Viridiplantae</taxon>
        <taxon>Streptophyta</taxon>
        <taxon>Embryophyta</taxon>
        <taxon>Tracheophyta</taxon>
        <taxon>Spermatophyta</taxon>
        <taxon>Magnoliopsida</taxon>
        <taxon>eudicotyledons</taxon>
        <taxon>Gunneridae</taxon>
        <taxon>Pentapetalae</taxon>
        <taxon>rosids</taxon>
        <taxon>fabids</taxon>
        <taxon>Fabales</taxon>
        <taxon>Fabaceae</taxon>
        <taxon>Papilionoideae</taxon>
        <taxon>50 kb inversion clade</taxon>
        <taxon>NPAAA clade</taxon>
        <taxon>Hologalegina</taxon>
        <taxon>IRL clade</taxon>
        <taxon>Trifolieae</taxon>
        <taxon>Medicago</taxon>
    </lineage>
</organism>
<proteinExistence type="predicted"/>
<reference evidence="2" key="2">
    <citation type="submission" date="2007-03" db="EMBL/GenBank/DDBJ databases">
        <authorList>
            <consortium name="The International Medicago Genome Annotation Group"/>
        </authorList>
    </citation>
    <scope>NUCLEOTIDE SEQUENCE</scope>
</reference>
<dbReference type="AlphaFoldDB" id="A2Q533"/>
<protein>
    <recommendedName>
        <fullName evidence="1">Reverse transcriptase zinc-binding domain-containing protein</fullName>
    </recommendedName>
</protein>
<dbReference type="PANTHER" id="PTHR36617">
    <property type="entry name" value="PROTEIN, PUTATIVE-RELATED"/>
    <property type="match status" value="1"/>
</dbReference>
<sequence>MLRLLGVMCVAEREERERQNKLQEQKTVVVKSDDTLVVTKKKDDTLVLFQNLNIRRVLGDGHGTLFWYDHWVGESPLRFKYLRLFDLVVHKDWTVAVMEQEGWEEGGGGGCGVDVDVTAKWSWTLDTVHGYSVREAYRFVASHCDHSDRNIVHNVWHRHIPTKVSLFVWRLLCNRLPTRGNLLRRNIVQPNNSLCVIGCEVVETAGHLFLSCENYCIVWSLISAWLGLSLVHQNDLQQHYHQFCYMAGFPRSTHAYFTGIWYASVWVIWKDRNKRIFQNEASHSLVLMEKIKCNSFFWMKARNTSFNYCFYDW</sequence>